<proteinExistence type="predicted"/>
<evidence type="ECO:0000313" key="3">
    <source>
        <dbReference type="Proteomes" id="UP000030669"/>
    </source>
</evidence>
<dbReference type="EMBL" id="KB469303">
    <property type="protein sequence ID" value="EPQ54709.1"/>
    <property type="molecule type" value="Genomic_DNA"/>
</dbReference>
<protein>
    <submittedName>
        <fullName evidence="2">S-adenosyl-L-methionine-dependent methyltransferase</fullName>
    </submittedName>
</protein>
<dbReference type="Gene3D" id="3.40.50.150">
    <property type="entry name" value="Vaccinia Virus protein VP39"/>
    <property type="match status" value="1"/>
</dbReference>
<dbReference type="CDD" id="cd02440">
    <property type="entry name" value="AdoMet_MTases"/>
    <property type="match status" value="1"/>
</dbReference>
<name>S7RPE2_GLOTA</name>
<evidence type="ECO:0000259" key="1">
    <source>
        <dbReference type="Pfam" id="PF13847"/>
    </source>
</evidence>
<dbReference type="HOGENOM" id="CLU_037990_5_3_1"/>
<dbReference type="AlphaFoldDB" id="S7RPE2"/>
<dbReference type="SUPFAM" id="SSF53335">
    <property type="entry name" value="S-adenosyl-L-methionine-dependent methyltransferases"/>
    <property type="match status" value="1"/>
</dbReference>
<dbReference type="GO" id="GO:0008168">
    <property type="term" value="F:methyltransferase activity"/>
    <property type="evidence" value="ECO:0007669"/>
    <property type="project" value="UniProtKB-KW"/>
</dbReference>
<dbReference type="InterPro" id="IPR025714">
    <property type="entry name" value="Methyltranfer_dom"/>
</dbReference>
<keyword evidence="2" id="KW-0808">Transferase</keyword>
<dbReference type="GO" id="GO:0032259">
    <property type="term" value="P:methylation"/>
    <property type="evidence" value="ECO:0007669"/>
    <property type="project" value="UniProtKB-KW"/>
</dbReference>
<accession>S7RPE2</accession>
<dbReference type="eggNOG" id="ENOG502RZIN">
    <property type="taxonomic scope" value="Eukaryota"/>
</dbReference>
<keyword evidence="2" id="KW-0489">Methyltransferase</keyword>
<dbReference type="OMA" id="WYFPSIG"/>
<organism evidence="2 3">
    <name type="scientific">Gloeophyllum trabeum (strain ATCC 11539 / FP-39264 / Madison 617)</name>
    <name type="common">Brown rot fungus</name>
    <dbReference type="NCBI Taxonomy" id="670483"/>
    <lineage>
        <taxon>Eukaryota</taxon>
        <taxon>Fungi</taxon>
        <taxon>Dikarya</taxon>
        <taxon>Basidiomycota</taxon>
        <taxon>Agaricomycotina</taxon>
        <taxon>Agaricomycetes</taxon>
        <taxon>Gloeophyllales</taxon>
        <taxon>Gloeophyllaceae</taxon>
        <taxon>Gloeophyllum</taxon>
    </lineage>
</organism>
<dbReference type="PANTHER" id="PTHR43861">
    <property type="entry name" value="TRANS-ACONITATE 2-METHYLTRANSFERASE-RELATED"/>
    <property type="match status" value="1"/>
</dbReference>
<gene>
    <name evidence="2" type="ORF">GLOTRDRAFT_43422</name>
</gene>
<dbReference type="InterPro" id="IPR029063">
    <property type="entry name" value="SAM-dependent_MTases_sf"/>
</dbReference>
<feature type="domain" description="Methyltransferase" evidence="1">
    <location>
        <begin position="37"/>
        <end position="147"/>
    </location>
</feature>
<keyword evidence="3" id="KW-1185">Reference proteome</keyword>
<dbReference type="PANTHER" id="PTHR43861:SF1">
    <property type="entry name" value="TRANS-ACONITATE 2-METHYLTRANSFERASE"/>
    <property type="match status" value="1"/>
</dbReference>
<dbReference type="OrthoDB" id="10017101at2759"/>
<sequence length="292" mass="31638">MSTSDRDSWSATAYNQTASFVYSSAFTAPVLSLLDAKPGETIIDFGCGSGEVTLEIDRVVRGQEGGLVVGVDSSESMIDQARKNGLQHAYVADVQALPTLSSLSDALPPALKFDAVFTNAALHWCKQSPVGVIKSAKSVLRDGGRFVGEFGGFGNCVGRCITTSSATNGVTMSTRIAGVRSALHGVLSKCGYAADKLDPWFFPSLEDYQSLLESNGFRVTHISLNPRLTPLPSTLADWLHLFARKSFLHDMSDEEAAEIINEVQDICTVDCRDTQGKWMIVYVRLRFVAILQ</sequence>
<dbReference type="GeneID" id="19306191"/>
<dbReference type="RefSeq" id="XP_007866676.1">
    <property type="nucleotide sequence ID" value="XM_007868485.1"/>
</dbReference>
<dbReference type="Pfam" id="PF13847">
    <property type="entry name" value="Methyltransf_31"/>
    <property type="match status" value="1"/>
</dbReference>
<evidence type="ECO:0000313" key="2">
    <source>
        <dbReference type="EMBL" id="EPQ54709.1"/>
    </source>
</evidence>
<reference evidence="2 3" key="1">
    <citation type="journal article" date="2012" name="Science">
        <title>The Paleozoic origin of enzymatic lignin decomposition reconstructed from 31 fungal genomes.</title>
        <authorList>
            <person name="Floudas D."/>
            <person name="Binder M."/>
            <person name="Riley R."/>
            <person name="Barry K."/>
            <person name="Blanchette R.A."/>
            <person name="Henrissat B."/>
            <person name="Martinez A.T."/>
            <person name="Otillar R."/>
            <person name="Spatafora J.W."/>
            <person name="Yadav J.S."/>
            <person name="Aerts A."/>
            <person name="Benoit I."/>
            <person name="Boyd A."/>
            <person name="Carlson A."/>
            <person name="Copeland A."/>
            <person name="Coutinho P.M."/>
            <person name="de Vries R.P."/>
            <person name="Ferreira P."/>
            <person name="Findley K."/>
            <person name="Foster B."/>
            <person name="Gaskell J."/>
            <person name="Glotzer D."/>
            <person name="Gorecki P."/>
            <person name="Heitman J."/>
            <person name="Hesse C."/>
            <person name="Hori C."/>
            <person name="Igarashi K."/>
            <person name="Jurgens J.A."/>
            <person name="Kallen N."/>
            <person name="Kersten P."/>
            <person name="Kohler A."/>
            <person name="Kuees U."/>
            <person name="Kumar T.K.A."/>
            <person name="Kuo A."/>
            <person name="LaButti K."/>
            <person name="Larrondo L.F."/>
            <person name="Lindquist E."/>
            <person name="Ling A."/>
            <person name="Lombard V."/>
            <person name="Lucas S."/>
            <person name="Lundell T."/>
            <person name="Martin R."/>
            <person name="McLaughlin D.J."/>
            <person name="Morgenstern I."/>
            <person name="Morin E."/>
            <person name="Murat C."/>
            <person name="Nagy L.G."/>
            <person name="Nolan M."/>
            <person name="Ohm R.A."/>
            <person name="Patyshakuliyeva A."/>
            <person name="Rokas A."/>
            <person name="Ruiz-Duenas F.J."/>
            <person name="Sabat G."/>
            <person name="Salamov A."/>
            <person name="Samejima M."/>
            <person name="Schmutz J."/>
            <person name="Slot J.C."/>
            <person name="St John F."/>
            <person name="Stenlid J."/>
            <person name="Sun H."/>
            <person name="Sun S."/>
            <person name="Syed K."/>
            <person name="Tsang A."/>
            <person name="Wiebenga A."/>
            <person name="Young D."/>
            <person name="Pisabarro A."/>
            <person name="Eastwood D.C."/>
            <person name="Martin F."/>
            <person name="Cullen D."/>
            <person name="Grigoriev I.V."/>
            <person name="Hibbett D.S."/>
        </authorList>
    </citation>
    <scope>NUCLEOTIDE SEQUENCE [LARGE SCALE GENOMIC DNA]</scope>
    <source>
        <strain evidence="2 3">ATCC 11539</strain>
    </source>
</reference>
<dbReference type="Proteomes" id="UP000030669">
    <property type="component" value="Unassembled WGS sequence"/>
</dbReference>
<dbReference type="KEGG" id="gtr:GLOTRDRAFT_43422"/>